<proteinExistence type="predicted"/>
<dbReference type="Pfam" id="PF02374">
    <property type="entry name" value="ArsA_ATPase"/>
    <property type="match status" value="1"/>
</dbReference>
<dbReference type="Proteomes" id="UP000291469">
    <property type="component" value="Chromosome"/>
</dbReference>
<dbReference type="EMBL" id="CP036402">
    <property type="protein sequence ID" value="QBI19450.1"/>
    <property type="molecule type" value="Genomic_DNA"/>
</dbReference>
<gene>
    <name evidence="2" type="ORF">ER308_07705</name>
</gene>
<dbReference type="KEGG" id="erz:ER308_07705"/>
<keyword evidence="3" id="KW-1185">Reference proteome</keyword>
<sequence length="324" mass="35391">MQAADLLDPRVLFVTGKGGVGKSTAAAAVALAGARSGRRTCLVEVEGRQTMSRLFETQPWDFDEREFRPDLFGMSIDPEASLTEYLEMFYGARRLSKLVVGSTAVEFATTAAPGIKDVLLIGKVKELERRRDPDGRFHYDLVVVDAPPTGRIVNFLRAPDATTELVNVGPIRNQAQSLVDMVLDPERTHLQLVTLLEEMPVEETVQSVGALRELGVTVGPLLVNRVLQPKGDDSVQKLLAAGLDGGELTTMLNGAGLPVSDDTVADLLARGERHAHRIALQERMREQLVRRSEVPMLELPFLSTRAFGEAEVGRLAEEIAEVVT</sequence>
<dbReference type="InterPro" id="IPR025723">
    <property type="entry name" value="ArsA/GET3_ATPase-like"/>
</dbReference>
<dbReference type="PANTHER" id="PTHR10803">
    <property type="entry name" value="ARSENICAL PUMP-DRIVING ATPASE ARSENITE-TRANSLOCATING ATPASE"/>
    <property type="match status" value="1"/>
</dbReference>
<dbReference type="InterPro" id="IPR027417">
    <property type="entry name" value="P-loop_NTPase"/>
</dbReference>
<evidence type="ECO:0000259" key="1">
    <source>
        <dbReference type="Pfam" id="PF02374"/>
    </source>
</evidence>
<protein>
    <submittedName>
        <fullName evidence="2">ArsA family ATPase</fullName>
    </submittedName>
</protein>
<evidence type="ECO:0000313" key="2">
    <source>
        <dbReference type="EMBL" id="QBI19450.1"/>
    </source>
</evidence>
<dbReference type="GO" id="GO:0005524">
    <property type="term" value="F:ATP binding"/>
    <property type="evidence" value="ECO:0007669"/>
    <property type="project" value="InterPro"/>
</dbReference>
<name>A0A411YE47_9ACTN</name>
<dbReference type="GO" id="GO:0016887">
    <property type="term" value="F:ATP hydrolysis activity"/>
    <property type="evidence" value="ECO:0007669"/>
    <property type="project" value="InterPro"/>
</dbReference>
<dbReference type="Gene3D" id="3.40.50.300">
    <property type="entry name" value="P-loop containing nucleotide triphosphate hydrolases"/>
    <property type="match status" value="1"/>
</dbReference>
<organism evidence="2 3">
    <name type="scientific">Egibacter rhizosphaerae</name>
    <dbReference type="NCBI Taxonomy" id="1670831"/>
    <lineage>
        <taxon>Bacteria</taxon>
        <taxon>Bacillati</taxon>
        <taxon>Actinomycetota</taxon>
        <taxon>Nitriliruptoria</taxon>
        <taxon>Egibacterales</taxon>
        <taxon>Egibacteraceae</taxon>
        <taxon>Egibacter</taxon>
    </lineage>
</organism>
<feature type="domain" description="ArsA/GET3 Anion-transporting ATPase-like" evidence="1">
    <location>
        <begin position="10"/>
        <end position="181"/>
    </location>
</feature>
<dbReference type="SUPFAM" id="SSF52540">
    <property type="entry name" value="P-loop containing nucleoside triphosphate hydrolases"/>
    <property type="match status" value="1"/>
</dbReference>
<evidence type="ECO:0000313" key="3">
    <source>
        <dbReference type="Proteomes" id="UP000291469"/>
    </source>
</evidence>
<dbReference type="AlphaFoldDB" id="A0A411YE47"/>
<dbReference type="RefSeq" id="WP_131154447.1">
    <property type="nucleotide sequence ID" value="NZ_CP036402.1"/>
</dbReference>
<accession>A0A411YE47</accession>
<dbReference type="InterPro" id="IPR016300">
    <property type="entry name" value="ATPase_ArsA/GET3"/>
</dbReference>
<dbReference type="OrthoDB" id="5242836at2"/>
<reference evidence="2 3" key="1">
    <citation type="submission" date="2019-01" db="EMBL/GenBank/DDBJ databases">
        <title>Egibacter rhizosphaerae EGI 80759T.</title>
        <authorList>
            <person name="Chen D.-D."/>
            <person name="Tian Y."/>
            <person name="Jiao J.-Y."/>
            <person name="Zhang X.-T."/>
            <person name="Zhang Y.-G."/>
            <person name="Zhang Y."/>
            <person name="Xiao M."/>
            <person name="Shu W.-S."/>
            <person name="Li W.-J."/>
        </authorList>
    </citation>
    <scope>NUCLEOTIDE SEQUENCE [LARGE SCALE GENOMIC DNA]</scope>
    <source>
        <strain evidence="2 3">EGI 80759</strain>
    </source>
</reference>
<dbReference type="PANTHER" id="PTHR10803:SF31">
    <property type="entry name" value="ATPASE RV3679-RELATED"/>
    <property type="match status" value="1"/>
</dbReference>